<gene>
    <name evidence="1" type="ORF">IE53DRAFT_119535</name>
</gene>
<reference evidence="1 2" key="1">
    <citation type="journal article" date="2018" name="Mol. Biol. Evol.">
        <title>Broad Genomic Sampling Reveals a Smut Pathogenic Ancestry of the Fungal Clade Ustilaginomycotina.</title>
        <authorList>
            <person name="Kijpornyongpan T."/>
            <person name="Mondo S.J."/>
            <person name="Barry K."/>
            <person name="Sandor L."/>
            <person name="Lee J."/>
            <person name="Lipzen A."/>
            <person name="Pangilinan J."/>
            <person name="LaButti K."/>
            <person name="Hainaut M."/>
            <person name="Henrissat B."/>
            <person name="Grigoriev I.V."/>
            <person name="Spatafora J.W."/>
            <person name="Aime M.C."/>
        </authorList>
    </citation>
    <scope>NUCLEOTIDE SEQUENCE [LARGE SCALE GENOMIC DNA]</scope>
    <source>
        <strain evidence="1 2">SA 807</strain>
    </source>
</reference>
<proteinExistence type="predicted"/>
<keyword evidence="2" id="KW-1185">Reference proteome</keyword>
<dbReference type="EMBL" id="KZ819987">
    <property type="protein sequence ID" value="PWN49947.1"/>
    <property type="molecule type" value="Genomic_DNA"/>
</dbReference>
<accession>A0ACD0NW18</accession>
<evidence type="ECO:0000313" key="1">
    <source>
        <dbReference type="EMBL" id="PWN49947.1"/>
    </source>
</evidence>
<organism evidence="1 2">
    <name type="scientific">Violaceomyces palustris</name>
    <dbReference type="NCBI Taxonomy" id="1673888"/>
    <lineage>
        <taxon>Eukaryota</taxon>
        <taxon>Fungi</taxon>
        <taxon>Dikarya</taxon>
        <taxon>Basidiomycota</taxon>
        <taxon>Ustilaginomycotina</taxon>
        <taxon>Ustilaginomycetes</taxon>
        <taxon>Violaceomycetales</taxon>
        <taxon>Violaceomycetaceae</taxon>
        <taxon>Violaceomyces</taxon>
    </lineage>
</organism>
<dbReference type="Proteomes" id="UP000245626">
    <property type="component" value="Unassembled WGS sequence"/>
</dbReference>
<protein>
    <submittedName>
        <fullName evidence="1">Uncharacterized protein</fullName>
    </submittedName>
</protein>
<name>A0ACD0NW18_9BASI</name>
<sequence length="1066" mass="116167">MSNSKLRHNSRPSNPLLQPSSPRLGLADSTRHLPTPSLTRKIKSCDACRKMKIKCVFESDQDEKCKRCEQRGLQCVLNKSLQTILSNDLAWKNQLQDDMANQQVEIDRLKEMVAGIQERLDRITRSSPSPSLSSSSFPHSLTEQSSPSEIGEGLSHAKKRRRLASPLSHHQPSHHDPTLVTSPGLAEEEGQGTQGRIPNDAGDVNDTPYVSATSPLPIATSLSNNGGDGTTPAPFLMGPPLGDPSPPREQFQQPGGGEGDGGGIGHGSLQDSVLPLRAPLQKQTDIISRGLLPLKEAESLFTIYLESMDRHLFHIIRQTAIEDPQRRPPSDLGSCMDARLVSVWMEEVRRSSTLLLLSILAVAALHTARKGDPTGASPHSHPFPLVYREFVKLAATQAFSRQQTLDDIRALVIGAFWLPDISWILVGTAVRISTERGLHLSYKSSPPGEGVGDRLSRSATSYEEARIYYMIYVVDHHASIPHGRPPMTRQHTVIRSSHEWLARCSASHGIRVDDQRLVAQVKLWEILHDVIDEMGSDVHVPLDERSLALEQRFSIELKRWLDESQLRMTWSMSSRSEKSLAIYLNELELSHAFAFLFLESSAFRAPQGETPDFLIEARLPTSLSTTTSTPTKGSDYQAGGLLLRKKLMADRALEMARQVLCALKDSPPSGKVAEEKFRLSSEELRHAPVYTYSMIISAIVFLVKMHENSVNCRIHDQSRAYAGHDGDHVGSSCRPTKRLEEDLLTIRSTLSFLERLVGLNSDQHIVVKILEGADVLISQLGTQLSSSTMGHKLVGSQVRAVVPEGARGIDRVAMAVGDGETLMTSPLFGPQSPVNSFGPSSSRHHVQGHAIFGPGSGSGPRRNVERVDTTPGHDRSRSVEPHTARIDRNGGAFRMVSARGAFEQARQGCGTGQSVAADAILPGHLPTPHQEGGVERLSSCREDPVDLANARQGTRHGSDYADSALRPNESQNTGGNGSGSGSNNHFDINSNININDGGDRGVGISGSERAPSSSFNLINSQPTTGGAGLGSFTIDQFDLLSDMRPLSGLDFWPDIFGPSPPSSGQR</sequence>
<evidence type="ECO:0000313" key="2">
    <source>
        <dbReference type="Proteomes" id="UP000245626"/>
    </source>
</evidence>